<accession>A0ABT8N2R9</accession>
<dbReference type="SUPFAM" id="SSF55729">
    <property type="entry name" value="Acyl-CoA N-acyltransferases (Nat)"/>
    <property type="match status" value="1"/>
</dbReference>
<evidence type="ECO:0000256" key="1">
    <source>
        <dbReference type="ARBA" id="ARBA00004496"/>
    </source>
</evidence>
<dbReference type="InterPro" id="IPR038740">
    <property type="entry name" value="BioF2-like_GNAT_dom"/>
</dbReference>
<evidence type="ECO:0000256" key="3">
    <source>
        <dbReference type="ARBA" id="ARBA00022679"/>
    </source>
</evidence>
<dbReference type="EC" id="2.3.2.16" evidence="8"/>
<sequence length="346" mass="40233">MKMGALNVIGKESDLQWNEILEKFEDKDIYFFYEYFKSTLFLNEGEPLLFFFENSDGKVAYPVIKRKIMNKNGLKLYDITTPYGYGGPLISAVDDEEKLMQQFRESFNEYCQDHSIVSEFVRFHPLLKNHAHLTEEMHVMHIGHTVGIDLQQGEDLLAQMPGKTRNMIRKAEKNGIEVRELDKEKYLEEFISIYYSTMDRKAAADYYYFSMDYFLESFKLLSSNSVLFGAFLEGKMISSTLILINDNFMHYHLSGGLTEYQSLGATNLLLFKIAEWGKERGIQMFHLGGGYSSKKDSLYDFKKSLSNIHPLKYYVGKKIHHPVLYNMLVAEKGIKEDSGFFPLYRS</sequence>
<organism evidence="13 14">
    <name type="scientific">Planococcus shixiaomingii</name>
    <dbReference type="NCBI Taxonomy" id="3058393"/>
    <lineage>
        <taxon>Bacteria</taxon>
        <taxon>Bacillati</taxon>
        <taxon>Bacillota</taxon>
        <taxon>Bacilli</taxon>
        <taxon>Bacillales</taxon>
        <taxon>Caryophanaceae</taxon>
        <taxon>Planococcus</taxon>
    </lineage>
</organism>
<comment type="caution">
    <text evidence="13">The sequence shown here is derived from an EMBL/GenBank/DDBJ whole genome shotgun (WGS) entry which is preliminary data.</text>
</comment>
<dbReference type="PANTHER" id="PTHR36174">
    <property type="entry name" value="LIPID II:GLYCINE GLYCYLTRANSFERASE"/>
    <property type="match status" value="1"/>
</dbReference>
<evidence type="ECO:0000256" key="10">
    <source>
        <dbReference type="ARBA" id="ARBA00042933"/>
    </source>
</evidence>
<evidence type="ECO:0000256" key="9">
    <source>
        <dbReference type="ARBA" id="ARBA00040679"/>
    </source>
</evidence>
<dbReference type="InterPro" id="IPR003447">
    <property type="entry name" value="FEMABX"/>
</dbReference>
<keyword evidence="5" id="KW-0573">Peptidoglycan synthesis</keyword>
<protein>
    <recommendedName>
        <fullName evidence="9">Lipid II:glycine glycyltransferase</fullName>
        <ecNumber evidence="8">2.3.2.16</ecNumber>
    </recommendedName>
    <alternativeName>
        <fullName evidence="10">Factor essential for expression of methicillin resistance X</fullName>
    </alternativeName>
</protein>
<dbReference type="RefSeq" id="WP_301724121.1">
    <property type="nucleotide sequence ID" value="NZ_JAUJWV010000001.1"/>
</dbReference>
<comment type="similarity">
    <text evidence="2">Belongs to the FemABX family.</text>
</comment>
<dbReference type="Gene3D" id="3.40.630.30">
    <property type="match status" value="1"/>
</dbReference>
<keyword evidence="6 13" id="KW-0012">Acyltransferase</keyword>
<dbReference type="Proteomes" id="UP001172055">
    <property type="component" value="Unassembled WGS sequence"/>
</dbReference>
<evidence type="ECO:0000313" key="13">
    <source>
        <dbReference type="EMBL" id="MDN7242169.1"/>
    </source>
</evidence>
<dbReference type="GO" id="GO:0016746">
    <property type="term" value="F:acyltransferase activity"/>
    <property type="evidence" value="ECO:0007669"/>
    <property type="project" value="UniProtKB-KW"/>
</dbReference>
<proteinExistence type="inferred from homology"/>
<comment type="catalytic activity">
    <reaction evidence="11">
        <text>beta-D-GlcNAc-(1-&gt;4)-Mur2Ac(oyl-L-Ala-D-isoglutaminyl-L-Lys-D-Ala-D-Ala)-di-trans,octa-cis-undecaprenyl diphosphate + glycyl-tRNA(Gly) = beta-D-GlcNAc-(1-&gt;4)-Mur2Ac(oyl-L-Ala-D-isoglutaminyl-L-Lys-(N(6)-Gly)-D-Ala-D-Ala)-di-trans,octa-cis-undecaprenyl diphosphate + tRNA(Gly) + H(+)</text>
        <dbReference type="Rhea" id="RHEA:30435"/>
        <dbReference type="Rhea" id="RHEA-COMP:9664"/>
        <dbReference type="Rhea" id="RHEA-COMP:9683"/>
        <dbReference type="ChEBI" id="CHEBI:15378"/>
        <dbReference type="ChEBI" id="CHEBI:62233"/>
        <dbReference type="ChEBI" id="CHEBI:62234"/>
        <dbReference type="ChEBI" id="CHEBI:78442"/>
        <dbReference type="ChEBI" id="CHEBI:78522"/>
        <dbReference type="EC" id="2.3.2.16"/>
    </reaction>
</comment>
<gene>
    <name evidence="13" type="ORF">QWY14_10180</name>
</gene>
<dbReference type="InterPro" id="IPR050644">
    <property type="entry name" value="PG_Glycine_Bridge_Synth"/>
</dbReference>
<comment type="subcellular location">
    <subcellularLocation>
        <location evidence="1">Cytoplasm</location>
    </subcellularLocation>
</comment>
<evidence type="ECO:0000313" key="14">
    <source>
        <dbReference type="Proteomes" id="UP001172055"/>
    </source>
</evidence>
<evidence type="ECO:0000256" key="2">
    <source>
        <dbReference type="ARBA" id="ARBA00009943"/>
    </source>
</evidence>
<evidence type="ECO:0000256" key="7">
    <source>
        <dbReference type="ARBA" id="ARBA00023316"/>
    </source>
</evidence>
<dbReference type="PROSITE" id="PS51191">
    <property type="entry name" value="FEMABX"/>
    <property type="match status" value="1"/>
</dbReference>
<name>A0ABT8N2R9_9BACL</name>
<evidence type="ECO:0000256" key="4">
    <source>
        <dbReference type="ARBA" id="ARBA00022960"/>
    </source>
</evidence>
<keyword evidence="3 13" id="KW-0808">Transferase</keyword>
<evidence type="ECO:0000259" key="12">
    <source>
        <dbReference type="Pfam" id="PF13480"/>
    </source>
</evidence>
<keyword evidence="7" id="KW-0961">Cell wall biogenesis/degradation</keyword>
<keyword evidence="4" id="KW-0133">Cell shape</keyword>
<dbReference type="Pfam" id="PF13480">
    <property type="entry name" value="Acetyltransf_6"/>
    <property type="match status" value="1"/>
</dbReference>
<reference evidence="13 14" key="1">
    <citation type="submission" date="2023-06" db="EMBL/GenBank/DDBJ databases">
        <title>Novel species in genus Planococcus.</title>
        <authorList>
            <person name="Ning S."/>
        </authorList>
    </citation>
    <scope>NUCLEOTIDE SEQUENCE [LARGE SCALE GENOMIC DNA]</scope>
    <source>
        <strain evidence="13 14">N028</strain>
    </source>
</reference>
<keyword evidence="14" id="KW-1185">Reference proteome</keyword>
<dbReference type="EMBL" id="JAUJWV010000001">
    <property type="protein sequence ID" value="MDN7242169.1"/>
    <property type="molecule type" value="Genomic_DNA"/>
</dbReference>
<feature type="domain" description="BioF2-like acetyltransferase" evidence="12">
    <location>
        <begin position="164"/>
        <end position="292"/>
    </location>
</feature>
<evidence type="ECO:0000256" key="5">
    <source>
        <dbReference type="ARBA" id="ARBA00022984"/>
    </source>
</evidence>
<evidence type="ECO:0000256" key="8">
    <source>
        <dbReference type="ARBA" id="ARBA00039074"/>
    </source>
</evidence>
<dbReference type="InterPro" id="IPR016181">
    <property type="entry name" value="Acyl_CoA_acyltransferase"/>
</dbReference>
<evidence type="ECO:0000256" key="11">
    <source>
        <dbReference type="ARBA" id="ARBA00048654"/>
    </source>
</evidence>
<dbReference type="PANTHER" id="PTHR36174:SF1">
    <property type="entry name" value="LIPID II:GLYCINE GLYCYLTRANSFERASE"/>
    <property type="match status" value="1"/>
</dbReference>
<evidence type="ECO:0000256" key="6">
    <source>
        <dbReference type="ARBA" id="ARBA00023315"/>
    </source>
</evidence>